<dbReference type="STRING" id="706191.PANA_4206"/>
<evidence type="ECO:0000313" key="7">
    <source>
        <dbReference type="Proteomes" id="UP000001702"/>
    </source>
</evidence>
<evidence type="ECO:0000256" key="2">
    <source>
        <dbReference type="ARBA" id="ARBA00022505"/>
    </source>
</evidence>
<feature type="region of interest" description="Disordered" evidence="4">
    <location>
        <begin position="1"/>
        <end position="44"/>
    </location>
</feature>
<accession>D4GFQ3</accession>
<dbReference type="PANTHER" id="PTHR11908:SF132">
    <property type="entry name" value="ALDEHYDE OXIDASE 1-RELATED"/>
    <property type="match status" value="1"/>
</dbReference>
<dbReference type="Gene3D" id="3.90.1170.50">
    <property type="entry name" value="Aldehyde oxidase/xanthine dehydrogenase, a/b hammerhead"/>
    <property type="match status" value="1"/>
</dbReference>
<reference evidence="6 7" key="1">
    <citation type="journal article" date="2010" name="J. Bacteriol.">
        <title>Genome sequence of Pantoea ananatis LMG20103, the causative agent of Eucalyptus blight and dieback.</title>
        <authorList>
            <person name="De Maayer P."/>
            <person name="Chan W.Y."/>
            <person name="Venter S.N."/>
            <person name="Toth I.K."/>
            <person name="Birch P.R."/>
            <person name="Joubert F."/>
            <person name="Coutinho T.A."/>
        </authorList>
    </citation>
    <scope>NUCLEOTIDE SEQUENCE [LARGE SCALE GENOMIC DNA]</scope>
    <source>
        <strain evidence="6 7">LMG 20103</strain>
    </source>
</reference>
<protein>
    <submittedName>
        <fullName evidence="6">YagR</fullName>
    </submittedName>
</protein>
<dbReference type="Proteomes" id="UP000001702">
    <property type="component" value="Chromosome"/>
</dbReference>
<dbReference type="AlphaFoldDB" id="D4GFQ3"/>
<dbReference type="Pfam" id="PF01315">
    <property type="entry name" value="Ald_Xan_dh_C"/>
    <property type="match status" value="1"/>
</dbReference>
<dbReference type="SUPFAM" id="SSF56003">
    <property type="entry name" value="Molybdenum cofactor-binding domain"/>
    <property type="match status" value="1"/>
</dbReference>
<dbReference type="InterPro" id="IPR000674">
    <property type="entry name" value="Ald_Oxase/Xan_DH_a/b"/>
</dbReference>
<dbReference type="GO" id="GO:0016491">
    <property type="term" value="F:oxidoreductase activity"/>
    <property type="evidence" value="ECO:0007669"/>
    <property type="project" value="UniProtKB-KW"/>
</dbReference>
<dbReference type="GO" id="GO:0005506">
    <property type="term" value="F:iron ion binding"/>
    <property type="evidence" value="ECO:0007669"/>
    <property type="project" value="InterPro"/>
</dbReference>
<organism evidence="6 7">
    <name type="scientific">Pantoea ananatis (strain LMG 20103)</name>
    <dbReference type="NCBI Taxonomy" id="706191"/>
    <lineage>
        <taxon>Bacteria</taxon>
        <taxon>Pseudomonadati</taxon>
        <taxon>Pseudomonadota</taxon>
        <taxon>Gammaproteobacteria</taxon>
        <taxon>Enterobacterales</taxon>
        <taxon>Erwiniaceae</taxon>
        <taxon>Pantoea</taxon>
    </lineage>
</organism>
<proteinExistence type="inferred from homology"/>
<keyword evidence="2" id="KW-0500">Molybdenum</keyword>
<dbReference type="InterPro" id="IPR046867">
    <property type="entry name" value="AldOxase/xan_DH_MoCoBD2"/>
</dbReference>
<evidence type="ECO:0000256" key="3">
    <source>
        <dbReference type="ARBA" id="ARBA00023002"/>
    </source>
</evidence>
<evidence type="ECO:0000313" key="6">
    <source>
        <dbReference type="EMBL" id="ADD79373.1"/>
    </source>
</evidence>
<dbReference type="SMART" id="SM01008">
    <property type="entry name" value="Ald_Xan_dh_C"/>
    <property type="match status" value="1"/>
</dbReference>
<dbReference type="InterPro" id="IPR036856">
    <property type="entry name" value="Ald_Oxase/Xan_DH_a/b_sf"/>
</dbReference>
<dbReference type="Pfam" id="PF20256">
    <property type="entry name" value="MoCoBD_2"/>
    <property type="match status" value="1"/>
</dbReference>
<evidence type="ECO:0000256" key="4">
    <source>
        <dbReference type="SAM" id="MobiDB-lite"/>
    </source>
</evidence>
<comment type="similarity">
    <text evidence="1">Belongs to the xanthine dehydrogenase family.</text>
</comment>
<evidence type="ECO:0000256" key="1">
    <source>
        <dbReference type="ARBA" id="ARBA00006849"/>
    </source>
</evidence>
<dbReference type="KEGG" id="pam:PANA_4206"/>
<keyword evidence="7" id="KW-1185">Reference proteome</keyword>
<feature type="domain" description="Aldehyde oxidase/xanthine dehydrogenase a/b hammerhead" evidence="5">
    <location>
        <begin position="49"/>
        <end position="161"/>
    </location>
</feature>
<dbReference type="HOGENOM" id="CLU_001681_2_2_6"/>
<dbReference type="Pfam" id="PF02738">
    <property type="entry name" value="MoCoBD_1"/>
    <property type="match status" value="1"/>
</dbReference>
<dbReference type="InterPro" id="IPR008274">
    <property type="entry name" value="AldOxase/xan_DH_MoCoBD1"/>
</dbReference>
<dbReference type="Gene3D" id="3.30.365.10">
    <property type="entry name" value="Aldehyde oxidase/xanthine dehydrogenase, molybdopterin binding domain"/>
    <property type="match status" value="4"/>
</dbReference>
<name>D4GFQ3_PANAM</name>
<keyword evidence="3" id="KW-0560">Oxidoreductase</keyword>
<gene>
    <name evidence="6" type="primary">yagR</name>
    <name evidence="6" type="ordered locus">PANA_4206</name>
</gene>
<dbReference type="EMBL" id="CP001875">
    <property type="protein sequence ID" value="ADD79373.1"/>
    <property type="molecule type" value="Genomic_DNA"/>
</dbReference>
<dbReference type="InterPro" id="IPR037165">
    <property type="entry name" value="AldOxase/xan_DH_Mopterin-bd_sf"/>
</dbReference>
<evidence type="ECO:0000259" key="5">
    <source>
        <dbReference type="SMART" id="SM01008"/>
    </source>
</evidence>
<dbReference type="InterPro" id="IPR016208">
    <property type="entry name" value="Ald_Oxase/xanthine_DH-like"/>
</dbReference>
<dbReference type="eggNOG" id="COG1529">
    <property type="taxonomic scope" value="Bacteria"/>
</dbReference>
<sequence>MTHDQNDLLHSGNAVDSTGDHNERYRRAPASLSGLGTPRTRGDGEVKVTGKARYAIEHTPENAVHGVVIQSTVASGRIRHMDTTKAESAAGVIAVYTHLNSLKIHQPTAIADGGAAQTTYTPIQDDVIIHNGQNIGLVVAETFEQATYAASLVEIDYDTTPALISPTDEGVEPKPLPPQDIEMGDAQSAMNQSEVRINQRYTTPREYNMPMEPHGCIAQWENDHMTVWEPSQWVMGAQVEIAEWMGISPKQVRIISPYVGAASVLSPCLTHMLRWPVWPRARSIVRFVCHLTRPQTFTGLGGRPATSQQLEMGAMREGKIQSVILRSFSETSLIDVFAENCSKVTGRMYAIENLSAQHQVRPINTVTPGWMRAPGENPSAFGLEVAMDEMAYALDLDPLAFRLLNWADRDYQKDLPWSSRRLKEAYQKGAEAFGWDKRVMAPRSMREGRELIGWGMASGTYPVNTMPAEAKILLSPQGQFVVQCAGADIGTGTYTILAQTAADILGVDSQHIDVELGDTQLPRAGVAGGSQLAGNLTAAVDDTAKKLRARLLALASQTSGSPLAGISHDQLTLAQGGIHLTAKPSQAIDLGALLKLANLNGLSVEGGTFSPNMSAQERDSVTGSLNEMSRPDTVSAHSWSAQFVEVRVDEDFGTIRLKRMVAAFDSGRLYNPKLARSQWVGGMIMGVGQALLEGGIIDPRNGRVINNNLADYLIPVNADIPEITTIDVGEPDYQATSMGGKTVGELGIVGVAAAISNAVYHATGKRVRDLPITLDKIL</sequence>
<dbReference type="SUPFAM" id="SSF54665">
    <property type="entry name" value="CO dehydrogenase molybdoprotein N-domain-like"/>
    <property type="match status" value="1"/>
</dbReference>
<dbReference type="PANTHER" id="PTHR11908">
    <property type="entry name" value="XANTHINE DEHYDROGENASE"/>
    <property type="match status" value="1"/>
</dbReference>